<evidence type="ECO:0000256" key="2">
    <source>
        <dbReference type="ARBA" id="ARBA00012108"/>
    </source>
</evidence>
<dbReference type="InterPro" id="IPR034747">
    <property type="entry name" value="EXOI_SH3"/>
</dbReference>
<dbReference type="GO" id="GO:0008310">
    <property type="term" value="F:single-stranded DNA 3'-5' DNA exonuclease activity"/>
    <property type="evidence" value="ECO:0007669"/>
    <property type="project" value="UniProtKB-EC"/>
</dbReference>
<dbReference type="PIRSF" id="PIRSF000977">
    <property type="entry name" value="Exodeoxyribonuclease_I"/>
    <property type="match status" value="1"/>
</dbReference>
<reference evidence="18 19" key="2">
    <citation type="journal article" date="2016" name="ISME J.">
        <title>Heterogeneous composition of key metabolic gene clusters in a vent mussel symbiont population.</title>
        <authorList>
            <person name="Ikuta T."/>
            <person name="Takaki Y."/>
            <person name="Nagai Y."/>
            <person name="Shimamura S."/>
            <person name="Tsuda M."/>
            <person name="Kawagucci S."/>
            <person name="Aoki Y."/>
            <person name="Inoue K."/>
            <person name="Teruya M."/>
            <person name="Satou K."/>
            <person name="Teruya K."/>
            <person name="Shimoji M."/>
            <person name="Tamotsu H."/>
            <person name="Hirano T."/>
            <person name="Maruyama T."/>
            <person name="Yoshida T."/>
        </authorList>
    </citation>
    <scope>NUCLEOTIDE SEQUENCE [LARGE SCALE GENOMIC DNA]</scope>
    <source>
        <strain evidence="18 19">Myojin Knoll</strain>
    </source>
</reference>
<keyword evidence="19" id="KW-1185">Reference proteome</keyword>
<evidence type="ECO:0000256" key="12">
    <source>
        <dbReference type="ARBA" id="ARBA00046792"/>
    </source>
</evidence>
<proteinExistence type="predicted"/>
<feature type="binding site" evidence="15">
    <location>
        <position position="25"/>
    </location>
    <ligand>
        <name>Mg(2+)</name>
        <dbReference type="ChEBI" id="CHEBI:18420"/>
        <label>1</label>
    </ligand>
</feature>
<sequence>MTGFFIAKITHGGLCINMKTFYWYDYETFGLSPKTSRISQFAGIRTDENLNILDEHMFYCKPTNDCLPSPEACAVTGITPQYCEQNGLIEHQFIKKIHTEFSAPNTCVVGYNSIRFDDEFTRYTLYRNFIDPYTWHWKNGNTRWDILDVVRLCYALKKDNCLKWVFDENGKPVFRLDQLAPANGIEHSDAHDALADVRATIAIAKIIKDTQPKLFAYAFSLREKKTVENKIKLFEPMLHTSGMYPAMLSCTRLCTALAYHPEYNDRAIVFNLDQDPAILLELEIDELKKLMFTKQSDLPEGMERLQIKDLIFNKSPMFVPNVYKLDPAIAGQLQLDMDIRLQRLEFIKDNQIALGKVAQDLYRNEGDRPAPSTDADQLLYDGFIDNTDRVICDQIQTLSVEQLKAFHPKFKDAKLNTLLIHFKARNYPESLTEDEQENWFETVQGRMQSGENGYLSIDKYSNTINTMRKIHPEKENLWAQLEQYAESFL</sequence>
<keyword evidence="11 13" id="KW-0234">DNA repair</keyword>
<dbReference type="GO" id="GO:0006281">
    <property type="term" value="P:DNA repair"/>
    <property type="evidence" value="ECO:0007669"/>
    <property type="project" value="UniProtKB-KW"/>
</dbReference>
<evidence type="ECO:0000256" key="5">
    <source>
        <dbReference type="ARBA" id="ARBA00022723"/>
    </source>
</evidence>
<dbReference type="STRING" id="1303921.BSEPE_0188"/>
<dbReference type="InterPro" id="IPR038649">
    <property type="entry name" value="EXOI_SH3_sf"/>
</dbReference>
<dbReference type="InterPro" id="IPR036397">
    <property type="entry name" value="RNaseH_sf"/>
</dbReference>
<evidence type="ECO:0000256" key="9">
    <source>
        <dbReference type="ARBA" id="ARBA00022842"/>
    </source>
</evidence>
<comment type="subunit">
    <text evidence="12">Monomer. Interacts with ssb (via C-terminus); this interaction stimulates the exonuclease activity by recruiting the enzyme to its substrate.</text>
</comment>
<feature type="domain" description="ExoI SH3-like" evidence="16">
    <location>
        <begin position="212"/>
        <end position="366"/>
    </location>
</feature>
<dbReference type="SMART" id="SM00479">
    <property type="entry name" value="EXOIII"/>
    <property type="match status" value="1"/>
</dbReference>
<dbReference type="SUPFAM" id="SSF53098">
    <property type="entry name" value="Ribonuclease H-like"/>
    <property type="match status" value="1"/>
</dbReference>
<dbReference type="Gene3D" id="3.30.1520.20">
    <property type="entry name" value="Exonuclease ExoI, domain 2"/>
    <property type="match status" value="1"/>
</dbReference>
<keyword evidence="4 13" id="KW-0540">Nuclease</keyword>
<dbReference type="InterPro" id="IPR022894">
    <property type="entry name" value="Oligoribonuclease"/>
</dbReference>
<comment type="catalytic activity">
    <reaction evidence="1 13">
        <text>Exonucleolytic cleavage in the 3'- to 5'-direction to yield nucleoside 5'-phosphates.</text>
        <dbReference type="EC" id="3.1.11.1"/>
    </reaction>
</comment>
<dbReference type="GO" id="GO:0003677">
    <property type="term" value="F:DNA binding"/>
    <property type="evidence" value="ECO:0007669"/>
    <property type="project" value="UniProtKB-KW"/>
</dbReference>
<dbReference type="PANTHER" id="PTHR11046">
    <property type="entry name" value="OLIGORIBONUCLEASE, MITOCHONDRIAL"/>
    <property type="match status" value="1"/>
</dbReference>
<evidence type="ECO:0000256" key="1">
    <source>
        <dbReference type="ARBA" id="ARBA00000563"/>
    </source>
</evidence>
<dbReference type="AlphaFoldDB" id="A0A0P0UPV3"/>
<evidence type="ECO:0000256" key="7">
    <source>
        <dbReference type="ARBA" id="ARBA00022801"/>
    </source>
</evidence>
<dbReference type="PROSITE" id="PS51784">
    <property type="entry name" value="EXOI_SH3"/>
    <property type="match status" value="1"/>
</dbReference>
<evidence type="ECO:0000259" key="17">
    <source>
        <dbReference type="PROSITE" id="PS51785"/>
    </source>
</evidence>
<dbReference type="Proteomes" id="UP000067399">
    <property type="component" value="Chromosome"/>
</dbReference>
<keyword evidence="5 15" id="KW-0479">Metal-binding</keyword>
<feature type="binding site" evidence="15">
    <location>
        <position position="27"/>
    </location>
    <ligand>
        <name>Mg(2+)</name>
        <dbReference type="ChEBI" id="CHEBI:18420"/>
        <label>2</label>
    </ligand>
</feature>
<evidence type="ECO:0000259" key="16">
    <source>
        <dbReference type="PROSITE" id="PS51784"/>
    </source>
</evidence>
<evidence type="ECO:0000256" key="10">
    <source>
        <dbReference type="ARBA" id="ARBA00023125"/>
    </source>
</evidence>
<protein>
    <recommendedName>
        <fullName evidence="3 13">Exodeoxyribonuclease I</fullName>
        <ecNumber evidence="2 13">3.1.11.1</ecNumber>
    </recommendedName>
</protein>
<evidence type="ECO:0000313" key="18">
    <source>
        <dbReference type="EMBL" id="BAS67210.1"/>
    </source>
</evidence>
<feature type="binding site" evidence="15">
    <location>
        <position position="196"/>
    </location>
    <ligand>
        <name>Mg(2+)</name>
        <dbReference type="ChEBI" id="CHEBI:18420"/>
        <label>2</label>
    </ligand>
</feature>
<gene>
    <name evidence="18" type="primary">sbcB</name>
    <name evidence="18" type="ORF">BSEPE_0188</name>
</gene>
<dbReference type="Pfam" id="PF26016">
    <property type="entry name" value="ExoI_C"/>
    <property type="match status" value="1"/>
</dbReference>
<organism evidence="18 19">
    <name type="scientific">endosymbiont of Bathymodiolus septemdierum str. Myojin knoll</name>
    <dbReference type="NCBI Taxonomy" id="1303921"/>
    <lineage>
        <taxon>Bacteria</taxon>
        <taxon>Pseudomonadati</taxon>
        <taxon>Pseudomonadota</taxon>
        <taxon>Gammaproteobacteria</taxon>
        <taxon>sulfur-oxidizing symbionts</taxon>
    </lineage>
</organism>
<dbReference type="Gene3D" id="3.30.420.10">
    <property type="entry name" value="Ribonuclease H-like superfamily/Ribonuclease H"/>
    <property type="match status" value="1"/>
</dbReference>
<dbReference type="EMBL" id="AP013042">
    <property type="protein sequence ID" value="BAS67210.1"/>
    <property type="molecule type" value="Genomic_DNA"/>
</dbReference>
<dbReference type="PANTHER" id="PTHR11046:SF11">
    <property type="entry name" value="EXODEOXYRIBONUCLEASE I"/>
    <property type="match status" value="1"/>
</dbReference>
<dbReference type="InterPro" id="IPR013520">
    <property type="entry name" value="Ribonucl_H"/>
</dbReference>
<dbReference type="InterPro" id="IPR012337">
    <property type="entry name" value="RNaseH-like_sf"/>
</dbReference>
<dbReference type="Gene3D" id="1.20.1280.70">
    <property type="entry name" value="Exonuclease ExoI, domain 3"/>
    <property type="match status" value="1"/>
</dbReference>
<evidence type="ECO:0000256" key="13">
    <source>
        <dbReference type="PIRNR" id="PIRNR000977"/>
    </source>
</evidence>
<keyword evidence="7 13" id="KW-0378">Hydrolase</keyword>
<evidence type="ECO:0000256" key="3">
    <source>
        <dbReference type="ARBA" id="ARBA00019900"/>
    </source>
</evidence>
<dbReference type="InterPro" id="IPR013620">
    <property type="entry name" value="Exonuc_1_SH3"/>
</dbReference>
<dbReference type="PROSITE" id="PS51785">
    <property type="entry name" value="EXOI_C"/>
    <property type="match status" value="1"/>
</dbReference>
<dbReference type="InterPro" id="IPR023607">
    <property type="entry name" value="Exodeoxyribonuclease_I"/>
</dbReference>
<feature type="domain" description="ExoI C-terminal" evidence="17">
    <location>
        <begin position="371"/>
        <end position="489"/>
    </location>
</feature>
<evidence type="ECO:0000256" key="6">
    <source>
        <dbReference type="ARBA" id="ARBA00022763"/>
    </source>
</evidence>
<evidence type="ECO:0000256" key="15">
    <source>
        <dbReference type="PIRSR" id="PIRSR000977-2"/>
    </source>
</evidence>
<evidence type="ECO:0000256" key="11">
    <source>
        <dbReference type="ARBA" id="ARBA00023204"/>
    </source>
</evidence>
<dbReference type="Pfam" id="PF08411">
    <property type="entry name" value="ExoI_SH3"/>
    <property type="match status" value="1"/>
</dbReference>
<feature type="binding site" evidence="14">
    <location>
        <position position="27"/>
    </location>
    <ligand>
        <name>substrate</name>
    </ligand>
</feature>
<dbReference type="InterPro" id="IPR058561">
    <property type="entry name" value="Exonuc_1_C"/>
</dbReference>
<evidence type="ECO:0000313" key="19">
    <source>
        <dbReference type="Proteomes" id="UP000067399"/>
    </source>
</evidence>
<dbReference type="GO" id="GO:0000175">
    <property type="term" value="F:3'-5'-RNA exonuclease activity"/>
    <property type="evidence" value="ECO:0007669"/>
    <property type="project" value="InterPro"/>
</dbReference>
<evidence type="ECO:0000256" key="8">
    <source>
        <dbReference type="ARBA" id="ARBA00022839"/>
    </source>
</evidence>
<dbReference type="EC" id="3.1.11.1" evidence="2 13"/>
<dbReference type="NCBIfam" id="NF008746">
    <property type="entry name" value="PRK11779.1"/>
    <property type="match status" value="1"/>
</dbReference>
<evidence type="ECO:0000256" key="14">
    <source>
        <dbReference type="PIRSR" id="PIRSR000977-1"/>
    </source>
</evidence>
<accession>A0A0P0UPV3</accession>
<reference evidence="18 19" key="1">
    <citation type="journal article" date="2000" name="Mar. Ecol. Prog. Ser.">
        <title>Phylogenetic characterization of endosymbionts in three hydrothermal vent mussels: influence on host distributions.</title>
        <authorList>
            <person name="Fujiwara Y."/>
            <person name="Takai K."/>
            <person name="Uematsu K."/>
            <person name="Tsuchida S."/>
            <person name="Hunt J.C."/>
            <person name="Hashimoto J."/>
        </authorList>
    </citation>
    <scope>NUCLEOTIDE SEQUENCE [LARGE SCALE GENOMIC DNA]</scope>
    <source>
        <strain evidence="18 19">Myojin Knoll</strain>
    </source>
</reference>
<dbReference type="GO" id="GO:0046872">
    <property type="term" value="F:metal ion binding"/>
    <property type="evidence" value="ECO:0007669"/>
    <property type="project" value="UniProtKB-KW"/>
</dbReference>
<keyword evidence="8 13" id="KW-0269">Exonuclease</keyword>
<keyword evidence="6 13" id="KW-0227">DNA damage</keyword>
<keyword evidence="9 15" id="KW-0460">Magnesium</keyword>
<dbReference type="FunFam" id="3.30.420.10:FF:000033">
    <property type="entry name" value="Exodeoxyribonuclease I"/>
    <property type="match status" value="1"/>
</dbReference>
<dbReference type="KEGG" id="ebh:BSEPE_0188"/>
<comment type="cofactor">
    <cofactor evidence="15">
        <name>Mg(2+)</name>
        <dbReference type="ChEBI" id="CHEBI:18420"/>
    </cofactor>
    <text evidence="15">Binds 2 Mg(2+) ions per monomer.</text>
</comment>
<evidence type="ECO:0000256" key="4">
    <source>
        <dbReference type="ARBA" id="ARBA00022722"/>
    </source>
</evidence>
<keyword evidence="10" id="KW-0238">DNA-binding</keyword>
<dbReference type="Pfam" id="PF00929">
    <property type="entry name" value="RNase_T"/>
    <property type="match status" value="1"/>
</dbReference>
<name>A0A0P0UPV3_9GAMM</name>
<feature type="binding site" evidence="14">
    <location>
        <position position="175"/>
    </location>
    <ligand>
        <name>substrate</name>
    </ligand>
</feature>
<dbReference type="CDD" id="cd06138">
    <property type="entry name" value="ExoI_N"/>
    <property type="match status" value="1"/>
</dbReference>